<proteinExistence type="predicted"/>
<dbReference type="EMBL" id="LAZR01010242">
    <property type="protein sequence ID" value="KKM68040.1"/>
    <property type="molecule type" value="Genomic_DNA"/>
</dbReference>
<evidence type="ECO:0000313" key="3">
    <source>
        <dbReference type="EMBL" id="KKM68040.1"/>
    </source>
</evidence>
<dbReference type="Gene3D" id="3.40.50.300">
    <property type="entry name" value="P-loop containing nucleotide triphosphate hydrolases"/>
    <property type="match status" value="1"/>
</dbReference>
<organism evidence="3">
    <name type="scientific">marine sediment metagenome</name>
    <dbReference type="NCBI Taxonomy" id="412755"/>
    <lineage>
        <taxon>unclassified sequences</taxon>
        <taxon>metagenomes</taxon>
        <taxon>ecological metagenomes</taxon>
    </lineage>
</organism>
<feature type="non-terminal residue" evidence="3">
    <location>
        <position position="60"/>
    </location>
</feature>
<name>A0A0F9LUK2_9ZZZZ</name>
<dbReference type="InterPro" id="IPR027417">
    <property type="entry name" value="P-loop_NTPase"/>
</dbReference>
<evidence type="ECO:0000259" key="2">
    <source>
        <dbReference type="Pfam" id="PF00005"/>
    </source>
</evidence>
<protein>
    <recommendedName>
        <fullName evidence="2">ABC transporter domain-containing protein</fullName>
    </recommendedName>
</protein>
<dbReference type="AlphaFoldDB" id="A0A0F9LUK2"/>
<dbReference type="Pfam" id="PF00005">
    <property type="entry name" value="ABC_tran"/>
    <property type="match status" value="1"/>
</dbReference>
<reference evidence="3" key="1">
    <citation type="journal article" date="2015" name="Nature">
        <title>Complex archaea that bridge the gap between prokaryotes and eukaryotes.</title>
        <authorList>
            <person name="Spang A."/>
            <person name="Saw J.H."/>
            <person name="Jorgensen S.L."/>
            <person name="Zaremba-Niedzwiedzka K."/>
            <person name="Martijn J."/>
            <person name="Lind A.E."/>
            <person name="van Eijk R."/>
            <person name="Schleper C."/>
            <person name="Guy L."/>
            <person name="Ettema T.J."/>
        </authorList>
    </citation>
    <scope>NUCLEOTIDE SEQUENCE</scope>
</reference>
<dbReference type="PANTHER" id="PTHR42788:SF13">
    <property type="entry name" value="ALIPHATIC SULFONATES IMPORT ATP-BINDING PROTEIN SSUB"/>
    <property type="match status" value="1"/>
</dbReference>
<dbReference type="GO" id="GO:0016887">
    <property type="term" value="F:ATP hydrolysis activity"/>
    <property type="evidence" value="ECO:0007669"/>
    <property type="project" value="InterPro"/>
</dbReference>
<dbReference type="InterPro" id="IPR050166">
    <property type="entry name" value="ABC_transporter_ATP-bind"/>
</dbReference>
<dbReference type="SUPFAM" id="SSF52540">
    <property type="entry name" value="P-loop containing nucleoside triphosphate hydrolases"/>
    <property type="match status" value="1"/>
</dbReference>
<keyword evidence="1" id="KW-0813">Transport</keyword>
<feature type="domain" description="ABC transporter" evidence="2">
    <location>
        <begin position="21"/>
        <end position="60"/>
    </location>
</feature>
<evidence type="ECO:0000256" key="1">
    <source>
        <dbReference type="ARBA" id="ARBA00022448"/>
    </source>
</evidence>
<dbReference type="PANTHER" id="PTHR42788">
    <property type="entry name" value="TAURINE IMPORT ATP-BINDING PROTEIN-RELATED"/>
    <property type="match status" value="1"/>
</dbReference>
<comment type="caution">
    <text evidence="3">The sequence shown here is derived from an EMBL/GenBank/DDBJ whole genome shotgun (WGS) entry which is preliminary data.</text>
</comment>
<gene>
    <name evidence="3" type="ORF">LCGC14_1464970</name>
</gene>
<dbReference type="InterPro" id="IPR003439">
    <property type="entry name" value="ABC_transporter-like_ATP-bd"/>
</dbReference>
<dbReference type="GO" id="GO:0005524">
    <property type="term" value="F:ATP binding"/>
    <property type="evidence" value="ECO:0007669"/>
    <property type="project" value="InterPro"/>
</dbReference>
<accession>A0A0F9LUK2</accession>
<sequence>MIIARGLKKNFQTPAGELNILNGIDLGIDAGEFVSIMGASGVGKSTLLHILGTLDRPSSG</sequence>